<evidence type="ECO:0000313" key="7">
    <source>
        <dbReference type="EMBL" id="NKZ03727.1"/>
    </source>
</evidence>
<dbReference type="GO" id="GO:0012505">
    <property type="term" value="C:endomembrane system"/>
    <property type="evidence" value="ECO:0007669"/>
    <property type="project" value="UniProtKB-SubCell"/>
</dbReference>
<dbReference type="EMBL" id="JAAXPI010000007">
    <property type="protein sequence ID" value="NKZ03727.1"/>
    <property type="molecule type" value="Genomic_DNA"/>
</dbReference>
<comment type="caution">
    <text evidence="7">The sequence shown here is derived from an EMBL/GenBank/DDBJ whole genome shotgun (WGS) entry which is preliminary data.</text>
</comment>
<sequence>MVWLGLVFVIAGTVPALTMDGDLGGVDATMVGAGVMAVGAALLVAGILRLRKRRRVGPPGTAAQAYYRTSTGKIAAMVIAVIYIVSPIDLIPDVFLPIGIVDDATALTWLLFALGQEYTRRHRRQPHGTVLGRPED</sequence>
<feature type="transmembrane region" description="Helical" evidence="5">
    <location>
        <begin position="71"/>
        <end position="88"/>
    </location>
</feature>
<keyword evidence="3 5" id="KW-1133">Transmembrane helix</keyword>
<dbReference type="Pfam" id="PF06803">
    <property type="entry name" value="DUF1232"/>
    <property type="match status" value="1"/>
</dbReference>
<reference evidence="7 8" key="1">
    <citation type="submission" date="2020-04" db="EMBL/GenBank/DDBJ databases">
        <title>MicrobeNet Type strains.</title>
        <authorList>
            <person name="Nicholson A.C."/>
        </authorList>
    </citation>
    <scope>NUCLEOTIDE SEQUENCE [LARGE SCALE GENOMIC DNA]</scope>
    <source>
        <strain evidence="7 8">ATCC BAA-277</strain>
    </source>
</reference>
<accession>A0A846YVH4</accession>
<protein>
    <submittedName>
        <fullName evidence="7">DUF1232 domain-containing protein</fullName>
    </submittedName>
</protein>
<keyword evidence="4 5" id="KW-0472">Membrane</keyword>
<keyword evidence="8" id="KW-1185">Reference proteome</keyword>
<keyword evidence="2 5" id="KW-0812">Transmembrane</keyword>
<name>A0A846YVH4_9ACTN</name>
<comment type="subcellular location">
    <subcellularLocation>
        <location evidence="1">Endomembrane system</location>
        <topology evidence="1">Multi-pass membrane protein</topology>
    </subcellularLocation>
</comment>
<evidence type="ECO:0000256" key="4">
    <source>
        <dbReference type="ARBA" id="ARBA00023136"/>
    </source>
</evidence>
<evidence type="ECO:0000256" key="2">
    <source>
        <dbReference type="ARBA" id="ARBA00022692"/>
    </source>
</evidence>
<dbReference type="InterPro" id="IPR010652">
    <property type="entry name" value="DUF1232"/>
</dbReference>
<dbReference type="RefSeq" id="WP_067634754.1">
    <property type="nucleotide sequence ID" value="NZ_JAAXPI010000007.1"/>
</dbReference>
<evidence type="ECO:0000313" key="8">
    <source>
        <dbReference type="Proteomes" id="UP000579250"/>
    </source>
</evidence>
<evidence type="ECO:0000256" key="5">
    <source>
        <dbReference type="SAM" id="Phobius"/>
    </source>
</evidence>
<evidence type="ECO:0000256" key="1">
    <source>
        <dbReference type="ARBA" id="ARBA00004127"/>
    </source>
</evidence>
<dbReference type="AlphaFoldDB" id="A0A846YVH4"/>
<feature type="transmembrane region" description="Helical" evidence="5">
    <location>
        <begin position="28"/>
        <end position="50"/>
    </location>
</feature>
<proteinExistence type="predicted"/>
<organism evidence="7 8">
    <name type="scientific">Actinomadura latina</name>
    <dbReference type="NCBI Taxonomy" id="163603"/>
    <lineage>
        <taxon>Bacteria</taxon>
        <taxon>Bacillati</taxon>
        <taxon>Actinomycetota</taxon>
        <taxon>Actinomycetes</taxon>
        <taxon>Streptosporangiales</taxon>
        <taxon>Thermomonosporaceae</taxon>
        <taxon>Actinomadura</taxon>
    </lineage>
</organism>
<evidence type="ECO:0000259" key="6">
    <source>
        <dbReference type="Pfam" id="PF06803"/>
    </source>
</evidence>
<gene>
    <name evidence="7" type="ORF">HGB48_08195</name>
</gene>
<dbReference type="Proteomes" id="UP000579250">
    <property type="component" value="Unassembled WGS sequence"/>
</dbReference>
<feature type="domain" description="DUF1232" evidence="6">
    <location>
        <begin position="74"/>
        <end position="109"/>
    </location>
</feature>
<feature type="transmembrane region" description="Helical" evidence="5">
    <location>
        <begin position="94"/>
        <end position="114"/>
    </location>
</feature>
<evidence type="ECO:0000256" key="3">
    <source>
        <dbReference type="ARBA" id="ARBA00022989"/>
    </source>
</evidence>